<dbReference type="Bgee" id="ENSGACG00000016919">
    <property type="expression patterns" value="Expressed in head kidney and 5 other cell types or tissues"/>
</dbReference>
<dbReference type="AlphaFoldDB" id="G3PXK9"/>
<proteinExistence type="predicted"/>
<name>G3PXK9_GASAC</name>
<protein>
    <submittedName>
        <fullName evidence="2">Uncharacterized protein</fullName>
    </submittedName>
</protein>
<dbReference type="InParanoid" id="G3PXK9"/>
<sequence length="197" mass="21067">MDQYRVLEPSMQAPASKAKKSNWIADRMKKLIKPRGVGREGRALFTALGSVENLADSTEFTSDAHAPQSDPRSAPVSPCPLRKAPSQTELDISAPGTPRATRSGYAGRRKLGSRHGWGLGLARGSSGVSQSFSPGDHKTTPRLPLRSSQDNSAVLWEGQRRETNTPQAAAALLSSQESVEEDEVTDVQLSSDDTAAA</sequence>
<feature type="compositionally biased region" description="Low complexity" evidence="1">
    <location>
        <begin position="167"/>
        <end position="176"/>
    </location>
</feature>
<evidence type="ECO:0000256" key="1">
    <source>
        <dbReference type="SAM" id="MobiDB-lite"/>
    </source>
</evidence>
<evidence type="ECO:0000313" key="2">
    <source>
        <dbReference type="Ensembl" id="ENSGACP00000022348.1"/>
    </source>
</evidence>
<reference evidence="2" key="2">
    <citation type="submission" date="2024-04" db="UniProtKB">
        <authorList>
            <consortium name="Ensembl"/>
        </authorList>
    </citation>
    <scope>IDENTIFICATION</scope>
</reference>
<organism evidence="2">
    <name type="scientific">Gasterosteus aculeatus</name>
    <name type="common">Three-spined stickleback</name>
    <dbReference type="NCBI Taxonomy" id="69293"/>
    <lineage>
        <taxon>Eukaryota</taxon>
        <taxon>Metazoa</taxon>
        <taxon>Chordata</taxon>
        <taxon>Craniata</taxon>
        <taxon>Vertebrata</taxon>
        <taxon>Euteleostomi</taxon>
        <taxon>Actinopterygii</taxon>
        <taxon>Neopterygii</taxon>
        <taxon>Teleostei</taxon>
        <taxon>Neoteleostei</taxon>
        <taxon>Acanthomorphata</taxon>
        <taxon>Eupercaria</taxon>
        <taxon>Perciformes</taxon>
        <taxon>Cottioidei</taxon>
        <taxon>Gasterosteales</taxon>
        <taxon>Gasterosteidae</taxon>
        <taxon>Gasterosteus</taxon>
    </lineage>
</organism>
<feature type="compositionally biased region" description="Polar residues" evidence="1">
    <location>
        <begin position="187"/>
        <end position="197"/>
    </location>
</feature>
<accession>G3PXK9</accession>
<feature type="region of interest" description="Disordered" evidence="1">
    <location>
        <begin position="58"/>
        <end position="197"/>
    </location>
</feature>
<dbReference type="Ensembl" id="ENSGACT00000022390.1">
    <property type="protein sequence ID" value="ENSGACP00000022348.1"/>
    <property type="gene ID" value="ENSGACG00000016919.1"/>
</dbReference>
<dbReference type="eggNOG" id="KOG4643">
    <property type="taxonomic scope" value="Eukaryota"/>
</dbReference>
<reference evidence="2" key="1">
    <citation type="submission" date="2006-01" db="EMBL/GenBank/DDBJ databases">
        <authorList>
            <person name="Lindblad-Toh K."/>
            <person name="Mauceli E."/>
            <person name="Grabherr M."/>
            <person name="Chang J.L."/>
            <person name="Lander E.S."/>
        </authorList>
    </citation>
    <scope>NUCLEOTIDE SEQUENCE [LARGE SCALE GENOMIC DNA]</scope>
</reference>
<feature type="region of interest" description="Disordered" evidence="1">
    <location>
        <begin position="1"/>
        <end position="21"/>
    </location>
</feature>
<dbReference type="STRING" id="69293.ENSGACP00000022348"/>